<protein>
    <submittedName>
        <fullName evidence="1">DUF2240 family protein</fullName>
    </submittedName>
</protein>
<dbReference type="InterPro" id="IPR018716">
    <property type="entry name" value="DUF2240"/>
</dbReference>
<organism evidence="1 2">
    <name type="scientific">Methanogenium organophilum</name>
    <dbReference type="NCBI Taxonomy" id="2199"/>
    <lineage>
        <taxon>Archaea</taxon>
        <taxon>Methanobacteriati</taxon>
        <taxon>Methanobacteriota</taxon>
        <taxon>Stenosarchaea group</taxon>
        <taxon>Methanomicrobia</taxon>
        <taxon>Methanomicrobiales</taxon>
        <taxon>Methanomicrobiaceae</taxon>
        <taxon>Methanogenium</taxon>
    </lineage>
</organism>
<keyword evidence="2" id="KW-1185">Reference proteome</keyword>
<dbReference type="RefSeq" id="WP_268187399.1">
    <property type="nucleotide sequence ID" value="NZ_CP113361.1"/>
</dbReference>
<sequence length="156" mass="17418">MSLQTAVAAPFRHMHRERLRRPEFIYFLAIDRRWMSRDQAGALISIAIRAGLLKDDGGALVPTFNPAEVEIPLGFRPSDDIFLQEENYCETLMVRIAEARGMSEQEVAKEITAITSGDFDGLLLPEAGVVILARKYGVPFEDLVPQLRESLRGVGC</sequence>
<gene>
    <name evidence="1" type="ORF">OU421_04425</name>
</gene>
<dbReference type="Pfam" id="PF09999">
    <property type="entry name" value="DUF2240"/>
    <property type="match status" value="1"/>
</dbReference>
<reference evidence="1" key="1">
    <citation type="submission" date="2022-11" db="EMBL/GenBank/DDBJ databases">
        <title>Complete genome sequence of Methanogenium organophilum DSM 3596.</title>
        <authorList>
            <person name="Chen S.-C."/>
            <person name="Lai S.-J."/>
            <person name="You Y.-T."/>
        </authorList>
    </citation>
    <scope>NUCLEOTIDE SEQUENCE</scope>
    <source>
        <strain evidence="1">DSM 3596</strain>
    </source>
</reference>
<dbReference type="EMBL" id="CP113361">
    <property type="protein sequence ID" value="WAI02121.1"/>
    <property type="molecule type" value="Genomic_DNA"/>
</dbReference>
<dbReference type="GeneID" id="76834321"/>
<evidence type="ECO:0000313" key="1">
    <source>
        <dbReference type="EMBL" id="WAI02121.1"/>
    </source>
</evidence>
<dbReference type="Proteomes" id="UP001163096">
    <property type="component" value="Chromosome"/>
</dbReference>
<proteinExistence type="predicted"/>
<dbReference type="AlphaFoldDB" id="A0A9X9S5Z1"/>
<evidence type="ECO:0000313" key="2">
    <source>
        <dbReference type="Proteomes" id="UP001163096"/>
    </source>
</evidence>
<accession>A0A9X9S5Z1</accession>
<dbReference type="KEGG" id="mou:OU421_04425"/>
<name>A0A9X9S5Z1_METOG</name>